<dbReference type="Pfam" id="PF00296">
    <property type="entry name" value="Bac_luciferase"/>
    <property type="match status" value="1"/>
</dbReference>
<feature type="domain" description="Luciferase-like" evidence="7">
    <location>
        <begin position="27"/>
        <end position="384"/>
    </location>
</feature>
<dbReference type="Proteomes" id="UP001327093">
    <property type="component" value="Unassembled WGS sequence"/>
</dbReference>
<keyword evidence="3 8" id="KW-0560">Oxidoreductase</keyword>
<dbReference type="SUPFAM" id="SSF51679">
    <property type="entry name" value="Bacterial luciferase-like"/>
    <property type="match status" value="1"/>
</dbReference>
<dbReference type="InterPro" id="IPR011251">
    <property type="entry name" value="Luciferase-like_dom"/>
</dbReference>
<keyword evidence="1" id="KW-0285">Flavoprotein</keyword>
<evidence type="ECO:0000256" key="4">
    <source>
        <dbReference type="ARBA" id="ARBA00023033"/>
    </source>
</evidence>
<keyword evidence="4 8" id="KW-0503">Monooxygenase</keyword>
<evidence type="ECO:0000256" key="3">
    <source>
        <dbReference type="ARBA" id="ARBA00023002"/>
    </source>
</evidence>
<gene>
    <name evidence="8" type="ORF">R4I43_28785</name>
</gene>
<proteinExistence type="inferred from homology"/>
<dbReference type="InterPro" id="IPR036661">
    <property type="entry name" value="Luciferase-like_sf"/>
</dbReference>
<dbReference type="EMBL" id="JAWLNX010000028">
    <property type="protein sequence ID" value="MEB3371407.1"/>
    <property type="molecule type" value="Genomic_DNA"/>
</dbReference>
<dbReference type="EC" id="1.14.-.-" evidence="8"/>
<dbReference type="GO" id="GO:0004497">
    <property type="term" value="F:monooxygenase activity"/>
    <property type="evidence" value="ECO:0007669"/>
    <property type="project" value="UniProtKB-KW"/>
</dbReference>
<dbReference type="PIRSF" id="PIRSF000337">
    <property type="entry name" value="NTA_MOA"/>
    <property type="match status" value="1"/>
</dbReference>
<accession>A0ABU6AIL8</accession>
<organism evidence="8 9">
    <name type="scientific">Saccharopolyspora mangrovi</name>
    <dbReference type="NCBI Taxonomy" id="3082379"/>
    <lineage>
        <taxon>Bacteria</taxon>
        <taxon>Bacillati</taxon>
        <taxon>Actinomycetota</taxon>
        <taxon>Actinomycetes</taxon>
        <taxon>Pseudonocardiales</taxon>
        <taxon>Pseudonocardiaceae</taxon>
        <taxon>Saccharopolyspora</taxon>
    </lineage>
</organism>
<evidence type="ECO:0000256" key="1">
    <source>
        <dbReference type="ARBA" id="ARBA00022630"/>
    </source>
</evidence>
<feature type="region of interest" description="Disordered" evidence="6">
    <location>
        <begin position="429"/>
        <end position="453"/>
    </location>
</feature>
<protein>
    <submittedName>
        <fullName evidence="8">NtaA/DmoA family FMN-dependent monooxygenase</fullName>
        <ecNumber evidence="8">1.14.-.-</ecNumber>
    </submittedName>
</protein>
<dbReference type="Gene3D" id="3.20.20.30">
    <property type="entry name" value="Luciferase-like domain"/>
    <property type="match status" value="1"/>
</dbReference>
<dbReference type="NCBIfam" id="TIGR03860">
    <property type="entry name" value="FMN_nitrolo"/>
    <property type="match status" value="1"/>
</dbReference>
<keyword evidence="2" id="KW-0288">FMN</keyword>
<name>A0ABU6AIL8_9PSEU</name>
<evidence type="ECO:0000256" key="2">
    <source>
        <dbReference type="ARBA" id="ARBA00022643"/>
    </source>
</evidence>
<comment type="similarity">
    <text evidence="5">Belongs to the NtaA/SnaA/DszA monooxygenase family.</text>
</comment>
<evidence type="ECO:0000256" key="5">
    <source>
        <dbReference type="ARBA" id="ARBA00033748"/>
    </source>
</evidence>
<dbReference type="PANTHER" id="PTHR30011">
    <property type="entry name" value="ALKANESULFONATE MONOOXYGENASE-RELATED"/>
    <property type="match status" value="1"/>
</dbReference>
<comment type="caution">
    <text evidence="8">The sequence shown here is derived from an EMBL/GenBank/DDBJ whole genome shotgun (WGS) entry which is preliminary data.</text>
</comment>
<keyword evidence="9" id="KW-1185">Reference proteome</keyword>
<evidence type="ECO:0000256" key="6">
    <source>
        <dbReference type="SAM" id="MobiDB-lite"/>
    </source>
</evidence>
<dbReference type="InterPro" id="IPR016215">
    <property type="entry name" value="NTA_MOA"/>
</dbReference>
<evidence type="ECO:0000313" key="8">
    <source>
        <dbReference type="EMBL" id="MEB3371407.1"/>
    </source>
</evidence>
<dbReference type="InterPro" id="IPR051260">
    <property type="entry name" value="Diverse_substr_monoxygenases"/>
</dbReference>
<evidence type="ECO:0000259" key="7">
    <source>
        <dbReference type="Pfam" id="PF00296"/>
    </source>
</evidence>
<dbReference type="PANTHER" id="PTHR30011:SF16">
    <property type="entry name" value="C2H2 FINGER DOMAIN TRANSCRIPTION FACTOR (EUROFUNG)-RELATED"/>
    <property type="match status" value="1"/>
</dbReference>
<evidence type="ECO:0000313" key="9">
    <source>
        <dbReference type="Proteomes" id="UP001327093"/>
    </source>
</evidence>
<reference evidence="8 9" key="1">
    <citation type="submission" date="2023-10" db="EMBL/GenBank/DDBJ databases">
        <title>Saccharopolyspora sp. nov., isolated from mangrove soil.</title>
        <authorList>
            <person name="Lu Y."/>
            <person name="Liu W."/>
        </authorList>
    </citation>
    <scope>NUCLEOTIDE SEQUENCE [LARGE SCALE GENOMIC DNA]</scope>
    <source>
        <strain evidence="8 9">S2-29</strain>
    </source>
</reference>
<dbReference type="RefSeq" id="WP_324268843.1">
    <property type="nucleotide sequence ID" value="NZ_JAWLNX010000028.1"/>
</dbReference>
<sequence length="453" mass="50002">MNTRKRLRLSAFVMATTSHILEGQWRRPDAQQHRFDELARRLEDARVDAMFFADVVGLYGNYRGSWDIFATEGLQIPSHDPSVMISALGAATEHLGLAWTSSVIQEHPFNFARRAGTLDHLTRGRVGWNIVTSALENSHRNFGMPGLTPHDERYRWADEYVDVVYKLLEGSWDDGALRRDKTAGVHADPAGINKIHHSGERYQVDGPHLVAPSLQRTPVLFQAGNSPAGMDFAARNAEAVFMFAGSPESAAKVTGNVRSLASRHGRRPEDLLFFAGLSFVVGSTEAEARRRKDDADAYMSVEGLAAHMLGGMGVDLGDAPVDTPLKDLEVEGARGILQSIIDSVPGGSPTIEDMVRYRAERMRLVGPPERIADELERWQDAGIDGVNVINHVIPGSYDEVIEGLLPELRRRGLAQTDYAPGTFREKLFADSGPRLNSRHPAASHRGAFRNTPR</sequence>